<evidence type="ECO:0000313" key="3">
    <source>
        <dbReference type="Proteomes" id="UP000623172"/>
    </source>
</evidence>
<reference evidence="2" key="1">
    <citation type="submission" date="2020-08" db="EMBL/GenBank/DDBJ databases">
        <title>Genome public.</title>
        <authorList>
            <person name="Liu C."/>
            <person name="Sun Q."/>
        </authorList>
    </citation>
    <scope>NUCLEOTIDE SEQUENCE</scope>
    <source>
        <strain evidence="2">NSJ-53</strain>
    </source>
</reference>
<dbReference type="Gene3D" id="3.40.50.300">
    <property type="entry name" value="P-loop containing nucleotide triphosphate hydrolases"/>
    <property type="match status" value="1"/>
</dbReference>
<dbReference type="EMBL" id="JACRSR010000002">
    <property type="protein sequence ID" value="MBC8531485.1"/>
    <property type="molecule type" value="Genomic_DNA"/>
</dbReference>
<dbReference type="Pfam" id="PF13521">
    <property type="entry name" value="AAA_28"/>
    <property type="match status" value="1"/>
</dbReference>
<dbReference type="InterPro" id="IPR027417">
    <property type="entry name" value="P-loop_NTPase"/>
</dbReference>
<evidence type="ECO:0000313" key="2">
    <source>
        <dbReference type="EMBL" id="MBC8531485.1"/>
    </source>
</evidence>
<name>A0A926HQ86_9FIRM</name>
<dbReference type="PANTHER" id="PTHR37816:SF3">
    <property type="entry name" value="MODULATES DNA TOPOLOGY"/>
    <property type="match status" value="1"/>
</dbReference>
<protein>
    <submittedName>
        <fullName evidence="2">AAA family ATPase</fullName>
    </submittedName>
</protein>
<keyword evidence="3" id="KW-1185">Reference proteome</keyword>
<evidence type="ECO:0000259" key="1">
    <source>
        <dbReference type="Pfam" id="PF13521"/>
    </source>
</evidence>
<accession>A0A926HQ86</accession>
<organism evidence="2 3">
    <name type="scientific">Gehongia tenuis</name>
    <dbReference type="NCBI Taxonomy" id="2763655"/>
    <lineage>
        <taxon>Bacteria</taxon>
        <taxon>Bacillati</taxon>
        <taxon>Bacillota</taxon>
        <taxon>Clostridia</taxon>
        <taxon>Christensenellales</taxon>
        <taxon>Christensenellaceae</taxon>
        <taxon>Gehongia</taxon>
    </lineage>
</organism>
<dbReference type="AlphaFoldDB" id="A0A926HQ86"/>
<dbReference type="SUPFAM" id="SSF52540">
    <property type="entry name" value="P-loop containing nucleoside triphosphate hydrolases"/>
    <property type="match status" value="1"/>
</dbReference>
<gene>
    <name evidence="2" type="ORF">H8696_06440</name>
</gene>
<dbReference type="InterPro" id="IPR052922">
    <property type="entry name" value="Cytidylate_Kinase-2"/>
</dbReference>
<proteinExistence type="predicted"/>
<comment type="caution">
    <text evidence="2">The sequence shown here is derived from an EMBL/GenBank/DDBJ whole genome shotgun (WGS) entry which is preliminary data.</text>
</comment>
<dbReference type="PANTHER" id="PTHR37816">
    <property type="entry name" value="YALI0E33011P"/>
    <property type="match status" value="1"/>
</dbReference>
<feature type="domain" description="NadR/Ttd14 AAA" evidence="1">
    <location>
        <begin position="3"/>
        <end position="31"/>
    </location>
</feature>
<dbReference type="Proteomes" id="UP000623172">
    <property type="component" value="Unassembled WGS sequence"/>
</dbReference>
<sequence length="169" mass="19976">MERILIIGGNGCGKTTLARELSERLGLPLVHLDALYWRDNWKSVSEPEFDALLLEELRKPRWVIDGNIIRTLPLRLEYCDTVIYMDFSRVQCVCGAVKRLIRYYGKSRPDMGGYCPERLTKEKFDFFRSIWRMDQRNREQFYDMLANRGDTQMVVLKNRGQVKNFLESL</sequence>
<dbReference type="InterPro" id="IPR038727">
    <property type="entry name" value="NadR/Ttd14_AAA_dom"/>
</dbReference>